<dbReference type="PANTHER" id="PTHR43269:SF2">
    <property type="entry name" value="SODIUM_PROTON ANTIPORTER 1-RELATED"/>
    <property type="match status" value="1"/>
</dbReference>
<evidence type="ECO:0000256" key="11">
    <source>
        <dbReference type="SAM" id="Phobius"/>
    </source>
</evidence>
<evidence type="ECO:0000256" key="1">
    <source>
        <dbReference type="ARBA" id="ARBA00004141"/>
    </source>
</evidence>
<keyword evidence="3" id="KW-0050">Antiport</keyword>
<dbReference type="GO" id="GO:0016020">
    <property type="term" value="C:membrane"/>
    <property type="evidence" value="ECO:0007669"/>
    <property type="project" value="UniProtKB-SubCell"/>
</dbReference>
<feature type="transmembrane region" description="Helical" evidence="11">
    <location>
        <begin position="141"/>
        <end position="161"/>
    </location>
</feature>
<dbReference type="InterPro" id="IPR004680">
    <property type="entry name" value="Cit_transptr-like_dom"/>
</dbReference>
<feature type="transmembrane region" description="Helical" evidence="11">
    <location>
        <begin position="173"/>
        <end position="198"/>
    </location>
</feature>
<feature type="transmembrane region" description="Helical" evidence="11">
    <location>
        <begin position="290"/>
        <end position="315"/>
    </location>
</feature>
<feature type="transmembrane region" description="Helical" evidence="11">
    <location>
        <begin position="327"/>
        <end position="350"/>
    </location>
</feature>
<keyword evidence="5 11" id="KW-1133">Transmembrane helix</keyword>
<comment type="subcellular location">
    <subcellularLocation>
        <location evidence="1">Membrane</location>
        <topology evidence="1">Multi-pass membrane protein</topology>
    </subcellularLocation>
</comment>
<keyword evidence="2" id="KW-0813">Transport</keyword>
<name>A0A0H5Q7A7_9ZZZZ</name>
<protein>
    <recommendedName>
        <fullName evidence="12">Citrate transporter-like domain-containing protein</fullName>
    </recommendedName>
</protein>
<dbReference type="GO" id="GO:0015297">
    <property type="term" value="F:antiporter activity"/>
    <property type="evidence" value="ECO:0007669"/>
    <property type="project" value="UniProtKB-KW"/>
</dbReference>
<keyword evidence="7" id="KW-0406">Ion transport</keyword>
<dbReference type="NCBIfam" id="NF038006">
    <property type="entry name" value="NhaD_1"/>
    <property type="match status" value="1"/>
</dbReference>
<evidence type="ECO:0000256" key="5">
    <source>
        <dbReference type="ARBA" id="ARBA00022989"/>
    </source>
</evidence>
<dbReference type="GO" id="GO:0006814">
    <property type="term" value="P:sodium ion transport"/>
    <property type="evidence" value="ECO:0007669"/>
    <property type="project" value="UniProtKB-KW"/>
</dbReference>
<feature type="domain" description="Citrate transporter-like" evidence="12">
    <location>
        <begin position="13"/>
        <end position="353"/>
    </location>
</feature>
<keyword evidence="8 11" id="KW-0472">Membrane</keyword>
<keyword evidence="6" id="KW-0915">Sodium</keyword>
<evidence type="ECO:0000256" key="6">
    <source>
        <dbReference type="ARBA" id="ARBA00023053"/>
    </source>
</evidence>
<accession>A0A0H5Q7A7</accession>
<evidence type="ECO:0000256" key="4">
    <source>
        <dbReference type="ARBA" id="ARBA00022692"/>
    </source>
</evidence>
<evidence type="ECO:0000256" key="2">
    <source>
        <dbReference type="ARBA" id="ARBA00022448"/>
    </source>
</evidence>
<dbReference type="AlphaFoldDB" id="A0A0H5Q7A7"/>
<feature type="transmembrane region" description="Helical" evidence="11">
    <location>
        <begin position="27"/>
        <end position="48"/>
    </location>
</feature>
<dbReference type="PANTHER" id="PTHR43269">
    <property type="entry name" value="SODIUM/PROTON ANTIPORTER 1-RELATED"/>
    <property type="match status" value="1"/>
</dbReference>
<evidence type="ECO:0000256" key="3">
    <source>
        <dbReference type="ARBA" id="ARBA00022449"/>
    </source>
</evidence>
<evidence type="ECO:0000256" key="7">
    <source>
        <dbReference type="ARBA" id="ARBA00023065"/>
    </source>
</evidence>
<evidence type="ECO:0000256" key="9">
    <source>
        <dbReference type="ARBA" id="ARBA00023201"/>
    </source>
</evidence>
<evidence type="ECO:0000313" key="13">
    <source>
        <dbReference type="EMBL" id="CRY97911.1"/>
    </source>
</evidence>
<reference evidence="13" key="1">
    <citation type="submission" date="2015-06" db="EMBL/GenBank/DDBJ databases">
        <authorList>
            <person name="Joergensen T."/>
        </authorList>
    </citation>
    <scope>NUCLEOTIDE SEQUENCE</scope>
    <source>
        <plasmid evidence="13">pRGRH1790</plasmid>
    </source>
</reference>
<feature type="transmembrane region" description="Helical" evidence="11">
    <location>
        <begin position="250"/>
        <end position="269"/>
    </location>
</feature>
<organism evidence="13">
    <name type="scientific">uncultured prokaryote</name>
    <dbReference type="NCBI Taxonomy" id="198431"/>
    <lineage>
        <taxon>unclassified sequences</taxon>
        <taxon>environmental samples</taxon>
    </lineage>
</organism>
<proteinExistence type="inferred from homology"/>
<feature type="transmembrane region" description="Helical" evidence="11">
    <location>
        <begin position="101"/>
        <end position="129"/>
    </location>
</feature>
<geneLocation type="plasmid" evidence="13">
    <name>pRGRH1790</name>
</geneLocation>
<feature type="transmembrane region" description="Helical" evidence="11">
    <location>
        <begin position="60"/>
        <end position="81"/>
    </location>
</feature>
<evidence type="ECO:0000256" key="8">
    <source>
        <dbReference type="ARBA" id="ARBA00023136"/>
    </source>
</evidence>
<dbReference type="Pfam" id="PF03600">
    <property type="entry name" value="CitMHS"/>
    <property type="match status" value="1"/>
</dbReference>
<feature type="transmembrane region" description="Helical" evidence="11">
    <location>
        <begin position="408"/>
        <end position="428"/>
    </location>
</feature>
<sequence length="429" mass="45821">MTLLIILVFIVGYALIALENVTKVNKSAIALLMCVTVWLLFAMGGYVADMDQLNASIERNLGEAGTTLFFLMGAMIIIEVIDEHGGFDFVQKLIHARSKRSLLWKIGLVTFFMSAVLDNMTTSIVMVMILRKLVASHEDRLWYAATIIIAANAGGAFSPIGDVTTLMLWNNHAITSMGIIRGIIIPSVLAFAVPTLLIQTQLHGTLEAPSATAGNKANTTPVQRCLVLVLGVGGLCSVPVFHSITDLPAFVGVLLALGVLWFVTELLYWHKAEDDSTAHRVGRMISRIDMPTIIFFLGILMSVAVLSEIGALAVAGQWLSDTIGNSVLVTAAIGLLSAVVDNVPLVAGAMKMYAITPQSADLAVDGDFWQLLAYCAGTGGSLLIIGSVAGVVVMGLEKISFGWYLRRVTPLALLGYISGLAFYCLAMAA</sequence>
<keyword evidence="13" id="KW-0614">Plasmid</keyword>
<reference evidence="13" key="2">
    <citation type="submission" date="2015-07" db="EMBL/GenBank/DDBJ databases">
        <title>Plasmids, circular viruses and viroids from rat gut.</title>
        <authorList>
            <person name="Jorgensen T.J."/>
            <person name="Hansen M.A."/>
            <person name="Xu Z."/>
            <person name="Tabak M.A."/>
            <person name="Sorensen S.J."/>
            <person name="Hansen L.H."/>
        </authorList>
    </citation>
    <scope>NUCLEOTIDE SEQUENCE</scope>
    <source>
        <plasmid evidence="13">pRGRH1790</plasmid>
    </source>
</reference>
<feature type="transmembrane region" description="Helical" evidence="11">
    <location>
        <begin position="371"/>
        <end position="396"/>
    </location>
</feature>
<keyword evidence="4 11" id="KW-0812">Transmembrane</keyword>
<evidence type="ECO:0000259" key="12">
    <source>
        <dbReference type="Pfam" id="PF03600"/>
    </source>
</evidence>
<evidence type="ECO:0000256" key="10">
    <source>
        <dbReference type="ARBA" id="ARBA00025753"/>
    </source>
</evidence>
<dbReference type="EMBL" id="LN854289">
    <property type="protein sequence ID" value="CRY97911.1"/>
    <property type="molecule type" value="Genomic_DNA"/>
</dbReference>
<keyword evidence="9" id="KW-0739">Sodium transport</keyword>
<dbReference type="InterPro" id="IPR045016">
    <property type="entry name" value="NhaD-like"/>
</dbReference>
<comment type="similarity">
    <text evidence="10">Belongs to the NhaD Na(+)/H(+) (TC 2.A.62) antiporter family.</text>
</comment>